<dbReference type="InterPro" id="IPR028055">
    <property type="entry name" value="YidC/Oxa/ALB_C"/>
</dbReference>
<dbReference type="CDD" id="cd20069">
    <property type="entry name" value="5TM_Oxa1-like"/>
    <property type="match status" value="1"/>
</dbReference>
<evidence type="ECO:0000313" key="10">
    <source>
        <dbReference type="Proteomes" id="UP000019384"/>
    </source>
</evidence>
<dbReference type="RefSeq" id="XP_022461794.1">
    <property type="nucleotide sequence ID" value="XM_022602674.1"/>
</dbReference>
<dbReference type="Pfam" id="PF02096">
    <property type="entry name" value="60KD_IMP"/>
    <property type="match status" value="1"/>
</dbReference>
<evidence type="ECO:0000259" key="8">
    <source>
        <dbReference type="Pfam" id="PF02096"/>
    </source>
</evidence>
<dbReference type="AlphaFoldDB" id="W6MSM4"/>
<reference evidence="9" key="1">
    <citation type="submission" date="2013-12" db="EMBL/GenBank/DDBJ databases">
        <authorList>
            <person name="Genoscope - CEA"/>
        </authorList>
    </citation>
    <scope>NUCLEOTIDE SEQUENCE</scope>
    <source>
        <strain evidence="9">CBS 1993</strain>
    </source>
</reference>
<comment type="similarity">
    <text evidence="2 6">Belongs to the OXA1/ALB3/YidC family.</text>
</comment>
<name>W6MSM4_9ASCO</name>
<organism evidence="9 10">
    <name type="scientific">Kuraishia capsulata CBS 1993</name>
    <dbReference type="NCBI Taxonomy" id="1382522"/>
    <lineage>
        <taxon>Eukaryota</taxon>
        <taxon>Fungi</taxon>
        <taxon>Dikarya</taxon>
        <taxon>Ascomycota</taxon>
        <taxon>Saccharomycotina</taxon>
        <taxon>Pichiomycetes</taxon>
        <taxon>Pichiales</taxon>
        <taxon>Pichiaceae</taxon>
        <taxon>Kuraishia</taxon>
    </lineage>
</organism>
<keyword evidence="3 6" id="KW-0812">Transmembrane</keyword>
<keyword evidence="10" id="KW-1185">Reference proteome</keyword>
<dbReference type="GO" id="GO:0032979">
    <property type="term" value="P:protein insertion into mitochondrial inner membrane from matrix"/>
    <property type="evidence" value="ECO:0007669"/>
    <property type="project" value="TreeGrafter"/>
</dbReference>
<dbReference type="GO" id="GO:0033617">
    <property type="term" value="P:mitochondrial respiratory chain complex IV assembly"/>
    <property type="evidence" value="ECO:0007669"/>
    <property type="project" value="TreeGrafter"/>
</dbReference>
<dbReference type="Proteomes" id="UP000019384">
    <property type="component" value="Unassembled WGS sequence"/>
</dbReference>
<dbReference type="STRING" id="1382522.W6MSM4"/>
<dbReference type="GO" id="GO:0032977">
    <property type="term" value="F:membrane insertase activity"/>
    <property type="evidence" value="ECO:0007669"/>
    <property type="project" value="InterPro"/>
</dbReference>
<evidence type="ECO:0000256" key="5">
    <source>
        <dbReference type="ARBA" id="ARBA00023136"/>
    </source>
</evidence>
<gene>
    <name evidence="9" type="ORF">KUCA_T00005804001</name>
</gene>
<dbReference type="EMBL" id="HG793131">
    <property type="protein sequence ID" value="CDK29811.1"/>
    <property type="molecule type" value="Genomic_DNA"/>
</dbReference>
<dbReference type="HOGENOM" id="CLU_029282_2_1_1"/>
<reference evidence="9" key="2">
    <citation type="submission" date="2014-02" db="EMBL/GenBank/DDBJ databases">
        <title>Complete DNA sequence of /Kuraishia capsulata/ illustrates novel genomic features among budding yeasts (/Saccharomycotina/).</title>
        <authorList>
            <person name="Morales L."/>
            <person name="Noel B."/>
            <person name="Porcel B."/>
            <person name="Marcet-Houben M."/>
            <person name="Hullo M-F."/>
            <person name="Sacerdot C."/>
            <person name="Tekaia F."/>
            <person name="Leh-Louis V."/>
            <person name="Despons L."/>
            <person name="Khanna V."/>
            <person name="Aury J-M."/>
            <person name="Barbe V."/>
            <person name="Couloux A."/>
            <person name="Labadie K."/>
            <person name="Pelletier E."/>
            <person name="Souciet J-L."/>
            <person name="Boekhout T."/>
            <person name="Gabaldon T."/>
            <person name="Wincker P."/>
            <person name="Dujon B."/>
        </authorList>
    </citation>
    <scope>NUCLEOTIDE SEQUENCE</scope>
    <source>
        <strain evidence="9">CBS 1993</strain>
    </source>
</reference>
<dbReference type="OrthoDB" id="2148490at2759"/>
<feature type="transmembrane region" description="Helical" evidence="7">
    <location>
        <begin position="256"/>
        <end position="277"/>
    </location>
</feature>
<protein>
    <recommendedName>
        <fullName evidence="8">Membrane insertase YidC/Oxa/ALB C-terminal domain-containing protein</fullName>
    </recommendedName>
</protein>
<proteinExistence type="inferred from homology"/>
<dbReference type="PANTHER" id="PTHR12428:SF65">
    <property type="entry name" value="CYTOCHROME C OXIDASE ASSEMBLY PROTEIN COX18, MITOCHONDRIAL"/>
    <property type="match status" value="1"/>
</dbReference>
<evidence type="ECO:0000256" key="6">
    <source>
        <dbReference type="RuleBase" id="RU003945"/>
    </source>
</evidence>
<sequence length="321" mass="36022">MFSLKRGTVNVIRHQSYRKPAQRCGFADLVSSSAELVQSLHATTGLPWWAFIPMFTFGFRAITTLPIAISQRIRLRKQNSLRPLITATGPILRMKLAAHAQSQAQARQLSKDPLDSLKETLSYEKIVVLAAKENRKRQKVLFKKNGCQVWKSVLLPAVQIPVWLSLSFTFRSLTGWQGWHSSDRPLDPSLSREGFGWVTDLTYADPYTILPIVLEALALVNIEWNNRTLSLMRLTSKGKGNSRPTMFDAMINTSRIGVVFLMVVSSQAPAALSLYWISSNVFSLLQNVALDRLLPISYSPYMQYSKKTPVADAVSLVPVRA</sequence>
<evidence type="ECO:0000256" key="3">
    <source>
        <dbReference type="ARBA" id="ARBA00022692"/>
    </source>
</evidence>
<keyword evidence="5 7" id="KW-0472">Membrane</keyword>
<evidence type="ECO:0000256" key="2">
    <source>
        <dbReference type="ARBA" id="ARBA00009877"/>
    </source>
</evidence>
<dbReference type="GO" id="GO:0005743">
    <property type="term" value="C:mitochondrial inner membrane"/>
    <property type="evidence" value="ECO:0007669"/>
    <property type="project" value="TreeGrafter"/>
</dbReference>
<evidence type="ECO:0000256" key="7">
    <source>
        <dbReference type="SAM" id="Phobius"/>
    </source>
</evidence>
<evidence type="ECO:0000256" key="4">
    <source>
        <dbReference type="ARBA" id="ARBA00022989"/>
    </source>
</evidence>
<comment type="subcellular location">
    <subcellularLocation>
        <location evidence="1 6">Membrane</location>
        <topology evidence="1 6">Multi-pass membrane protein</topology>
    </subcellularLocation>
</comment>
<dbReference type="PANTHER" id="PTHR12428">
    <property type="entry name" value="OXA1"/>
    <property type="match status" value="1"/>
</dbReference>
<accession>W6MSM4</accession>
<dbReference type="GeneID" id="34523182"/>
<evidence type="ECO:0000256" key="1">
    <source>
        <dbReference type="ARBA" id="ARBA00004141"/>
    </source>
</evidence>
<feature type="transmembrane region" description="Helical" evidence="7">
    <location>
        <begin position="48"/>
        <end position="69"/>
    </location>
</feature>
<evidence type="ECO:0000313" key="9">
    <source>
        <dbReference type="EMBL" id="CDK29811.1"/>
    </source>
</evidence>
<dbReference type="InterPro" id="IPR001708">
    <property type="entry name" value="YidC/ALB3/OXA1/COX18"/>
</dbReference>
<feature type="domain" description="Membrane insertase YidC/Oxa/ALB C-terminal" evidence="8">
    <location>
        <begin position="100"/>
        <end position="290"/>
    </location>
</feature>
<keyword evidence="4 7" id="KW-1133">Transmembrane helix</keyword>